<keyword evidence="2" id="KW-0808">Transferase</keyword>
<gene>
    <name evidence="4" type="ORF">KHX94_02450</name>
</gene>
<evidence type="ECO:0000313" key="5">
    <source>
        <dbReference type="Proteomes" id="UP000676428"/>
    </source>
</evidence>
<evidence type="ECO:0000256" key="2">
    <source>
        <dbReference type="ARBA" id="ARBA00022679"/>
    </source>
</evidence>
<dbReference type="PANTHER" id="PTHR11783">
    <property type="entry name" value="SULFOTRANSFERASE SULT"/>
    <property type="match status" value="1"/>
</dbReference>
<dbReference type="Gene3D" id="3.40.50.300">
    <property type="entry name" value="P-loop containing nucleotide triphosphate hydrolases"/>
    <property type="match status" value="1"/>
</dbReference>
<reference evidence="4 5" key="1">
    <citation type="journal article" date="2012" name="Int. J. Syst. Evol. Microbiol.">
        <title>Shewanella dokdonensis sp. nov., isolated from seawater.</title>
        <authorList>
            <person name="Sung H.R."/>
            <person name="Yoon J.H."/>
            <person name="Ghim S.Y."/>
        </authorList>
    </citation>
    <scope>NUCLEOTIDE SEQUENCE [LARGE SCALE GENOMIC DNA]</scope>
    <source>
        <strain evidence="4 5">DSM 23626</strain>
    </source>
</reference>
<accession>A0ABX8DFV6</accession>
<evidence type="ECO:0000256" key="1">
    <source>
        <dbReference type="ARBA" id="ARBA00005771"/>
    </source>
</evidence>
<comment type="similarity">
    <text evidence="1">Belongs to the sulfotransferase 1 family.</text>
</comment>
<sequence length="309" mass="34998">MSSLYWLASYPKSGNTWFRAFLQNLLEDGDKPVVIDELSTGSIASARGWLDETLGFDTADLTQDEIDALRPSVYNWQHDATELGYHKIHDAYTMVDGGTPIVGVAGTKGALYIVRNPLDVAPSYANHCQCSLDQAIEHMGNPQHCMAQNKRRLTSQVRQQLLTWSGHVRSWLDAPQLNRLVIRYEDMLNHPLATFTAACQFLELPLDQARIKKAIAFSDFKVLSQQEKQHGFKERPPQTQQFFRQGKSGDWRDKLTGEQVARIIQDHGEMMRRLGYLDVNGQPLVTPRPWCELSVDVERRGDGVACVNQ</sequence>
<evidence type="ECO:0000313" key="4">
    <source>
        <dbReference type="EMBL" id="QVK23613.1"/>
    </source>
</evidence>
<dbReference type="EMBL" id="CP074572">
    <property type="protein sequence ID" value="QVK23613.1"/>
    <property type="molecule type" value="Genomic_DNA"/>
</dbReference>
<dbReference type="InterPro" id="IPR000863">
    <property type="entry name" value="Sulfotransferase_dom"/>
</dbReference>
<feature type="domain" description="Sulfotransferase" evidence="3">
    <location>
        <begin position="111"/>
        <end position="273"/>
    </location>
</feature>
<dbReference type="Pfam" id="PF00685">
    <property type="entry name" value="Sulfotransfer_1"/>
    <property type="match status" value="1"/>
</dbReference>
<dbReference type="Proteomes" id="UP000676428">
    <property type="component" value="Chromosome"/>
</dbReference>
<dbReference type="RefSeq" id="WP_213682233.1">
    <property type="nucleotide sequence ID" value="NZ_CP074572.1"/>
</dbReference>
<organism evidence="4 5">
    <name type="scientific">Shewanella dokdonensis</name>
    <dbReference type="NCBI Taxonomy" id="712036"/>
    <lineage>
        <taxon>Bacteria</taxon>
        <taxon>Pseudomonadati</taxon>
        <taxon>Pseudomonadota</taxon>
        <taxon>Gammaproteobacteria</taxon>
        <taxon>Alteromonadales</taxon>
        <taxon>Shewanellaceae</taxon>
        <taxon>Shewanella</taxon>
    </lineage>
</organism>
<protein>
    <submittedName>
        <fullName evidence="4">Sulfotransferase domain-containing protein</fullName>
    </submittedName>
</protein>
<dbReference type="SUPFAM" id="SSF52540">
    <property type="entry name" value="P-loop containing nucleoside triphosphate hydrolases"/>
    <property type="match status" value="1"/>
</dbReference>
<proteinExistence type="inferred from homology"/>
<dbReference type="InterPro" id="IPR027417">
    <property type="entry name" value="P-loop_NTPase"/>
</dbReference>
<keyword evidence="5" id="KW-1185">Reference proteome</keyword>
<evidence type="ECO:0000259" key="3">
    <source>
        <dbReference type="Pfam" id="PF00685"/>
    </source>
</evidence>
<name>A0ABX8DFV6_9GAMM</name>